<gene>
    <name evidence="2" type="ORF">J4G33_04955</name>
</gene>
<feature type="transmembrane region" description="Helical" evidence="1">
    <location>
        <begin position="142"/>
        <end position="163"/>
    </location>
</feature>
<keyword evidence="1" id="KW-1133">Transmembrane helix</keyword>
<evidence type="ECO:0000313" key="3">
    <source>
        <dbReference type="Proteomes" id="UP000664209"/>
    </source>
</evidence>
<evidence type="ECO:0000256" key="1">
    <source>
        <dbReference type="SAM" id="Phobius"/>
    </source>
</evidence>
<dbReference type="AlphaFoldDB" id="A0A939RV06"/>
<name>A0A939RV06_9CELL</name>
<accession>A0A939RV06</accession>
<dbReference type="EMBL" id="JAGEMK010000002">
    <property type="protein sequence ID" value="MBO1751148.1"/>
    <property type="molecule type" value="Genomic_DNA"/>
</dbReference>
<organism evidence="2 3">
    <name type="scientific">Actinotalea soli</name>
    <dbReference type="NCBI Taxonomy" id="2819234"/>
    <lineage>
        <taxon>Bacteria</taxon>
        <taxon>Bacillati</taxon>
        <taxon>Actinomycetota</taxon>
        <taxon>Actinomycetes</taxon>
        <taxon>Micrococcales</taxon>
        <taxon>Cellulomonadaceae</taxon>
        <taxon>Actinotalea</taxon>
    </lineage>
</organism>
<keyword evidence="1" id="KW-0472">Membrane</keyword>
<evidence type="ECO:0000313" key="2">
    <source>
        <dbReference type="EMBL" id="MBO1751148.1"/>
    </source>
</evidence>
<protein>
    <recommendedName>
        <fullName evidence="4">FUSC family protein</fullName>
    </recommendedName>
</protein>
<keyword evidence="3" id="KW-1185">Reference proteome</keyword>
<evidence type="ECO:0008006" key="4">
    <source>
        <dbReference type="Google" id="ProtNLM"/>
    </source>
</evidence>
<keyword evidence="1" id="KW-0812">Transmembrane</keyword>
<feature type="transmembrane region" description="Helical" evidence="1">
    <location>
        <begin position="72"/>
        <end position="89"/>
    </location>
</feature>
<reference evidence="2" key="1">
    <citation type="submission" date="2021-03" db="EMBL/GenBank/DDBJ databases">
        <title>Actinotalea soli sp. nov., isolated from soil.</title>
        <authorList>
            <person name="Ping W."/>
            <person name="Zhang J."/>
        </authorList>
    </citation>
    <scope>NUCLEOTIDE SEQUENCE</scope>
    <source>
        <strain evidence="2">BY-33</strain>
    </source>
</reference>
<dbReference type="RefSeq" id="WP_208054834.1">
    <property type="nucleotide sequence ID" value="NZ_JAGEMK010000002.1"/>
</dbReference>
<sequence>MPPAPPSHRPRRLAALLRHPRMGLALKAALAASIAWEIALRLPEPFAEYSFYAPFGAIAMMYPTVAGSTNQALRALAAVAVGGLIAVGADAAVGSGFPVVTIVVLLGMLLGGLRMLGEHAVYVPMAAVFILLLGQGDEFEYAAAYAGLFAMGAALSILINAAFPSLPFRQLDGALAGLRAAVTAHLEHLAEQFDELAEDDDGHVERAALGRPDLDVPTAAAREAIQHAQLATRGNLRARRSGRRSVDEDYEAFRSLERVVLLIDDLYDLLEDQPWGHDLSASPEDLREPVTRALRALVPTIEQVGVEPPSEDLQKEVDEAIADLTHALRRRQSDGGTDAEAFVVATIITSLRRCLAATISPDQLPASPS</sequence>
<feature type="transmembrane region" description="Helical" evidence="1">
    <location>
        <begin position="46"/>
        <end position="65"/>
    </location>
</feature>
<dbReference type="Proteomes" id="UP000664209">
    <property type="component" value="Unassembled WGS sequence"/>
</dbReference>
<proteinExistence type="predicted"/>
<feature type="transmembrane region" description="Helical" evidence="1">
    <location>
        <begin position="120"/>
        <end position="136"/>
    </location>
</feature>
<comment type="caution">
    <text evidence="2">The sequence shown here is derived from an EMBL/GenBank/DDBJ whole genome shotgun (WGS) entry which is preliminary data.</text>
</comment>